<dbReference type="GO" id="GO:0009236">
    <property type="term" value="P:cobalamin biosynthetic process"/>
    <property type="evidence" value="ECO:0007669"/>
    <property type="project" value="UniProtKB-UniPathway"/>
</dbReference>
<dbReference type="EMBL" id="LN554846">
    <property type="protein sequence ID" value="CED70560.1"/>
    <property type="molecule type" value="Genomic_DNA"/>
</dbReference>
<reference evidence="11" key="1">
    <citation type="submission" date="2014-09" db="EMBL/GenBank/DDBJ databases">
        <authorList>
            <person name="Hjerde E."/>
        </authorList>
    </citation>
    <scope>NUCLEOTIDE SEQUENCE [LARGE SCALE GENOMIC DNA]</scope>
    <source>
        <strain evidence="11">06/09/139</strain>
    </source>
</reference>
<dbReference type="InterPro" id="IPR004485">
    <property type="entry name" value="Cobalamin_biosynth_CobD/CbiB"/>
</dbReference>
<evidence type="ECO:0000256" key="5">
    <source>
        <dbReference type="ARBA" id="ARBA00022573"/>
    </source>
</evidence>
<dbReference type="GO" id="GO:0048472">
    <property type="term" value="F:threonine-phosphate decarboxylase activity"/>
    <property type="evidence" value="ECO:0007669"/>
    <property type="project" value="InterPro"/>
</dbReference>
<evidence type="ECO:0000256" key="3">
    <source>
        <dbReference type="ARBA" id="ARBA00006263"/>
    </source>
</evidence>
<evidence type="ECO:0000256" key="7">
    <source>
        <dbReference type="ARBA" id="ARBA00022989"/>
    </source>
</evidence>
<protein>
    <submittedName>
        <fullName evidence="10">Cobalamin biosynthesis protein</fullName>
    </submittedName>
</protein>
<sequence length="317" mass="35469">MSEKLSLLIADYSLLVLWGALLFHLLLPIPVHAHPMTIWRKFAELLATKVNTARSYQQRGLSGFLAWTLMVIPAFIVCIAAQPIAWNLPLFNLGLLLISLEWRGVEKLCKATIQAINQDNKKDAKEALQPWLNREVEPLSLLGLGKASAETIILGYARTVIGVLFWYGIAGGIGAFIYRLSLELARAWSPSRDSFRPFGIPALTIQTFLDFIPLKLFSLLCLLGKNFQITLQALSQQRKSWANTNNAWLLIIIGKKFELSLGGPVIYQGKKISRPKLGGQIAPSAIHLAQVHRFLSWRIAIWIIIQSILMVIIKQGL</sequence>
<comment type="similarity">
    <text evidence="3">Belongs to the CobD/CbiB family.</text>
</comment>
<dbReference type="STRING" id="80852.AWOD_I_0466"/>
<evidence type="ECO:0000256" key="6">
    <source>
        <dbReference type="ARBA" id="ARBA00022692"/>
    </source>
</evidence>
<dbReference type="PATRIC" id="fig|80852.17.peg.473"/>
<dbReference type="KEGG" id="awd:AWOD_I_0466"/>
<name>A0A090IQH2_9GAMM</name>
<feature type="transmembrane region" description="Helical" evidence="9">
    <location>
        <begin position="295"/>
        <end position="313"/>
    </location>
</feature>
<organism evidence="10 11">
    <name type="scientific">Aliivibrio wodanis</name>
    <dbReference type="NCBI Taxonomy" id="80852"/>
    <lineage>
        <taxon>Bacteria</taxon>
        <taxon>Pseudomonadati</taxon>
        <taxon>Pseudomonadota</taxon>
        <taxon>Gammaproteobacteria</taxon>
        <taxon>Vibrionales</taxon>
        <taxon>Vibrionaceae</taxon>
        <taxon>Aliivibrio</taxon>
    </lineage>
</organism>
<keyword evidence="7 9" id="KW-1133">Transmembrane helix</keyword>
<comment type="subcellular location">
    <subcellularLocation>
        <location evidence="1">Cell membrane</location>
        <topology evidence="1">Multi-pass membrane protein</topology>
    </subcellularLocation>
</comment>
<gene>
    <name evidence="10" type="ORF">AWOD_I_0466</name>
</gene>
<dbReference type="PANTHER" id="PTHR34308">
    <property type="entry name" value="COBALAMIN BIOSYNTHESIS PROTEIN CBIB"/>
    <property type="match status" value="1"/>
</dbReference>
<keyword evidence="11" id="KW-1185">Reference proteome</keyword>
<dbReference type="Pfam" id="PF03186">
    <property type="entry name" value="CobD_Cbib"/>
    <property type="match status" value="1"/>
</dbReference>
<evidence type="ECO:0000256" key="8">
    <source>
        <dbReference type="ARBA" id="ARBA00023136"/>
    </source>
</evidence>
<evidence type="ECO:0000256" key="2">
    <source>
        <dbReference type="ARBA" id="ARBA00004953"/>
    </source>
</evidence>
<dbReference type="GeneID" id="28540006"/>
<evidence type="ECO:0000313" key="10">
    <source>
        <dbReference type="EMBL" id="CED70560.1"/>
    </source>
</evidence>
<feature type="transmembrane region" description="Helical" evidence="9">
    <location>
        <begin position="12"/>
        <end position="31"/>
    </location>
</feature>
<keyword evidence="8 9" id="KW-0472">Membrane</keyword>
<dbReference type="Proteomes" id="UP000032427">
    <property type="component" value="Chromosome 1"/>
</dbReference>
<evidence type="ECO:0000256" key="1">
    <source>
        <dbReference type="ARBA" id="ARBA00004651"/>
    </source>
</evidence>
<dbReference type="PANTHER" id="PTHR34308:SF1">
    <property type="entry name" value="COBALAMIN BIOSYNTHESIS PROTEIN CBIB"/>
    <property type="match status" value="1"/>
</dbReference>
<dbReference type="UniPathway" id="UPA00148"/>
<dbReference type="NCBIfam" id="NF006476">
    <property type="entry name" value="PRK08878.1"/>
    <property type="match status" value="1"/>
</dbReference>
<proteinExistence type="inferred from homology"/>
<evidence type="ECO:0000256" key="4">
    <source>
        <dbReference type="ARBA" id="ARBA00022475"/>
    </source>
</evidence>
<comment type="pathway">
    <text evidence="2">Cofactor biosynthesis; adenosylcobalamin biosynthesis.</text>
</comment>
<evidence type="ECO:0000313" key="11">
    <source>
        <dbReference type="Proteomes" id="UP000032427"/>
    </source>
</evidence>
<dbReference type="OrthoDB" id="5586491at2"/>
<dbReference type="HOGENOM" id="CLU_871123_0_0_6"/>
<accession>A0A090IQH2</accession>
<keyword evidence="4" id="KW-1003">Cell membrane</keyword>
<evidence type="ECO:0000256" key="9">
    <source>
        <dbReference type="SAM" id="Phobius"/>
    </source>
</evidence>
<feature type="transmembrane region" description="Helical" evidence="9">
    <location>
        <begin position="64"/>
        <end position="86"/>
    </location>
</feature>
<feature type="transmembrane region" description="Helical" evidence="9">
    <location>
        <begin position="164"/>
        <end position="182"/>
    </location>
</feature>
<keyword evidence="5" id="KW-0169">Cobalamin biosynthesis</keyword>
<keyword evidence="6 9" id="KW-0812">Transmembrane</keyword>
<dbReference type="AlphaFoldDB" id="A0A090IQH2"/>
<dbReference type="GO" id="GO:0005886">
    <property type="term" value="C:plasma membrane"/>
    <property type="evidence" value="ECO:0007669"/>
    <property type="project" value="UniProtKB-SubCell"/>
</dbReference>